<feature type="compositionally biased region" description="Polar residues" evidence="2">
    <location>
        <begin position="170"/>
        <end position="179"/>
    </location>
</feature>
<dbReference type="AlphaFoldDB" id="A0A810Q2M0"/>
<feature type="coiled-coil region" evidence="1">
    <location>
        <begin position="91"/>
        <end position="147"/>
    </location>
</feature>
<dbReference type="RefSeq" id="WP_213541600.1">
    <property type="nucleotide sequence ID" value="NZ_AP023418.1"/>
</dbReference>
<dbReference type="Proteomes" id="UP000681035">
    <property type="component" value="Chromosome"/>
</dbReference>
<evidence type="ECO:0000313" key="4">
    <source>
        <dbReference type="Proteomes" id="UP000681035"/>
    </source>
</evidence>
<proteinExistence type="predicted"/>
<dbReference type="EMBL" id="AP023418">
    <property type="protein sequence ID" value="BCK80735.1"/>
    <property type="molecule type" value="Genomic_DNA"/>
</dbReference>
<accession>A0A810Q2M0</accession>
<evidence type="ECO:0000256" key="2">
    <source>
        <dbReference type="SAM" id="MobiDB-lite"/>
    </source>
</evidence>
<keyword evidence="4" id="KW-1185">Reference proteome</keyword>
<feature type="compositionally biased region" description="Polar residues" evidence="2">
    <location>
        <begin position="150"/>
        <end position="160"/>
    </location>
</feature>
<sequence length="179" mass="20736">MEEKDVQRLLDMLYSMIDEAKSAAFSSDKCVISRDEALDLLDDIRAKLPLEIKKAQELVRAREEYVSSAKKEVEKMLRQAELDAKVIVSESETLQQARRKSSEIIRRAEERSKELYHVANTYTEDALRRTEEAIQAALDEVKESRVRFRATSNEQMQANQEKLRERRSASEQPQSDENA</sequence>
<feature type="region of interest" description="Disordered" evidence="2">
    <location>
        <begin position="148"/>
        <end position="179"/>
    </location>
</feature>
<keyword evidence="1" id="KW-0175">Coiled coil</keyword>
<gene>
    <name evidence="3" type="ORF">MM50RIKEN_04980</name>
</gene>
<organism evidence="3 4">
    <name type="scientific">Vescimonas coprocola</name>
    <dbReference type="NCBI Taxonomy" id="2714355"/>
    <lineage>
        <taxon>Bacteria</taxon>
        <taxon>Bacillati</taxon>
        <taxon>Bacillota</taxon>
        <taxon>Clostridia</taxon>
        <taxon>Eubacteriales</taxon>
        <taxon>Oscillospiraceae</taxon>
        <taxon>Vescimonas</taxon>
    </lineage>
</organism>
<protein>
    <recommendedName>
        <fullName evidence="5">ATPase</fullName>
    </recommendedName>
</protein>
<reference evidence="3" key="1">
    <citation type="submission" date="2020-09" db="EMBL/GenBank/DDBJ databases">
        <title>New species isolated from human feces.</title>
        <authorList>
            <person name="Kitahara M."/>
            <person name="Shigeno Y."/>
            <person name="Shime M."/>
            <person name="Matsumoto Y."/>
            <person name="Nakamura S."/>
            <person name="Motooka D."/>
            <person name="Fukuoka S."/>
            <person name="Nishikawa H."/>
            <person name="Benno Y."/>
        </authorList>
    </citation>
    <scope>NUCLEOTIDE SEQUENCE</scope>
    <source>
        <strain evidence="3">MM50</strain>
    </source>
</reference>
<name>A0A810Q2M0_9FIRM</name>
<dbReference type="KEGG" id="vcop:MM50RIKEN_04980"/>
<evidence type="ECO:0008006" key="5">
    <source>
        <dbReference type="Google" id="ProtNLM"/>
    </source>
</evidence>
<evidence type="ECO:0000313" key="3">
    <source>
        <dbReference type="EMBL" id="BCK80735.1"/>
    </source>
</evidence>
<evidence type="ECO:0000256" key="1">
    <source>
        <dbReference type="SAM" id="Coils"/>
    </source>
</evidence>